<dbReference type="PANTHER" id="PTHR24238">
    <property type="entry name" value="G-PROTEIN COUPLED RECEPTOR"/>
    <property type="match status" value="1"/>
</dbReference>
<evidence type="ECO:0000256" key="5">
    <source>
        <dbReference type="SAM" id="Phobius"/>
    </source>
</evidence>
<dbReference type="CDD" id="cd00637">
    <property type="entry name" value="7tm_classA_rhodopsin-like"/>
    <property type="match status" value="1"/>
</dbReference>
<feature type="transmembrane region" description="Helical" evidence="5">
    <location>
        <begin position="482"/>
        <end position="505"/>
    </location>
</feature>
<comment type="caution">
    <text evidence="6">The sequence shown here is derived from an EMBL/GenBank/DDBJ whole genome shotgun (WGS) entry which is preliminary data.</text>
</comment>
<accession>A0A507FQS2</accession>
<dbReference type="PANTHER" id="PTHR24238:SF76">
    <property type="entry name" value="G_PROTEIN_RECEP_F1_2 DOMAIN-CONTAINING PROTEIN"/>
    <property type="match status" value="1"/>
</dbReference>
<gene>
    <name evidence="6" type="ORF">CcCBS67573_g00148</name>
</gene>
<evidence type="ECO:0008006" key="8">
    <source>
        <dbReference type="Google" id="ProtNLM"/>
    </source>
</evidence>
<protein>
    <recommendedName>
        <fullName evidence="8">G-protein coupled receptors family 1 profile domain-containing protein</fullName>
    </recommendedName>
</protein>
<keyword evidence="2" id="KW-0297">G-protein coupled receptor</keyword>
<keyword evidence="5" id="KW-0812">Transmembrane</keyword>
<proteinExistence type="predicted"/>
<feature type="transmembrane region" description="Helical" evidence="5">
    <location>
        <begin position="123"/>
        <end position="145"/>
    </location>
</feature>
<keyword evidence="7" id="KW-1185">Reference proteome</keyword>
<feature type="transmembrane region" description="Helical" evidence="5">
    <location>
        <begin position="578"/>
        <end position="597"/>
    </location>
</feature>
<dbReference type="EMBL" id="QEAP01000002">
    <property type="protein sequence ID" value="TPX78614.1"/>
    <property type="molecule type" value="Genomic_DNA"/>
</dbReference>
<keyword evidence="4" id="KW-0807">Transducer</keyword>
<sequence length="625" mass="70261">MVSEAILANSIFYPAYCLFLPTSIIATVVDALLLFVILRSRAKLLATKLDQIVAALIGVCLLRSSVASIRYIVILFLEPSFTSTKLVAIHGSLGVCLMLTFHLMLAVERHVVLCQVDSSRSRLYYVTSIAGCMALSFALLIAVAGSESVGMVTLDPIFHAGSNSSWLWLTISTYVMVIGAILFIYSKTYSKMTAQLRENLASQREERLRLFLQQKVLKSCIIMSLTMVVCYLPGVISLLVSNWLRMDSTTLVWIRSVSGELILMDLVATPIMICFFQTQLRAEVLKLLRWGKISSKFQLPMSNDPCNHSAHAPHLFVRAGTSPGHDYAFDTPLGNALTMYMIQPTFLIGLALNTSLVATFIYARRKLLTIRLDRIVFALLVVCIIWSGSNLRKYVQRMIRPEDPGSSYTGFVNTFNLILVFGINLLLAVERFFVFRNTDPRASRHYFAIVIVIMLLQIIISLWMFISSSSDNGVVPDKPLQSLVWTITVAVSFTGQNLAITILYWRTYKSATQDLIKCANDEVNRARLLVRRKVLIYCMLMASMLILLYLPTVIWHVIKSLSLEVTANNTVVVLVDRIVTEVLALDVLVTPGLVLYFNTDARRELLYVLRLRKRECVRVSEGMEV</sequence>
<evidence type="ECO:0000256" key="4">
    <source>
        <dbReference type="ARBA" id="ARBA00023224"/>
    </source>
</evidence>
<feature type="transmembrane region" description="Helical" evidence="5">
    <location>
        <begin position="89"/>
        <end position="111"/>
    </location>
</feature>
<dbReference type="OrthoDB" id="2112914at2759"/>
<feature type="transmembrane region" description="Helical" evidence="5">
    <location>
        <begin position="446"/>
        <end position="466"/>
    </location>
</feature>
<evidence type="ECO:0000313" key="6">
    <source>
        <dbReference type="EMBL" id="TPX78614.1"/>
    </source>
</evidence>
<feature type="transmembrane region" description="Helical" evidence="5">
    <location>
        <begin position="216"/>
        <end position="240"/>
    </location>
</feature>
<feature type="transmembrane region" description="Helical" evidence="5">
    <location>
        <begin position="415"/>
        <end position="434"/>
    </location>
</feature>
<organism evidence="6 7">
    <name type="scientific">Chytriomyces confervae</name>
    <dbReference type="NCBI Taxonomy" id="246404"/>
    <lineage>
        <taxon>Eukaryota</taxon>
        <taxon>Fungi</taxon>
        <taxon>Fungi incertae sedis</taxon>
        <taxon>Chytridiomycota</taxon>
        <taxon>Chytridiomycota incertae sedis</taxon>
        <taxon>Chytridiomycetes</taxon>
        <taxon>Chytridiales</taxon>
        <taxon>Chytriomycetaceae</taxon>
        <taxon>Chytriomyces</taxon>
    </lineage>
</organism>
<dbReference type="GO" id="GO:0004930">
    <property type="term" value="F:G protein-coupled receptor activity"/>
    <property type="evidence" value="ECO:0007669"/>
    <property type="project" value="UniProtKB-KW"/>
</dbReference>
<keyword evidence="5" id="KW-1133">Transmembrane helix</keyword>
<dbReference type="Proteomes" id="UP000320333">
    <property type="component" value="Unassembled WGS sequence"/>
</dbReference>
<dbReference type="AlphaFoldDB" id="A0A507FQS2"/>
<keyword evidence="3" id="KW-0675">Receptor</keyword>
<dbReference type="SUPFAM" id="SSF81321">
    <property type="entry name" value="Family A G protein-coupled receptor-like"/>
    <property type="match status" value="1"/>
</dbReference>
<feature type="transmembrane region" description="Helical" evidence="5">
    <location>
        <begin position="52"/>
        <end position="77"/>
    </location>
</feature>
<name>A0A507FQS2_9FUNG</name>
<feature type="transmembrane region" description="Helical" evidence="5">
    <location>
        <begin position="375"/>
        <end position="395"/>
    </location>
</feature>
<feature type="transmembrane region" description="Helical" evidence="5">
    <location>
        <begin position="165"/>
        <end position="185"/>
    </location>
</feature>
<dbReference type="GO" id="GO:0005886">
    <property type="term" value="C:plasma membrane"/>
    <property type="evidence" value="ECO:0007669"/>
    <property type="project" value="TreeGrafter"/>
</dbReference>
<feature type="transmembrane region" description="Helical" evidence="5">
    <location>
        <begin position="534"/>
        <end position="558"/>
    </location>
</feature>
<evidence type="ECO:0000313" key="7">
    <source>
        <dbReference type="Proteomes" id="UP000320333"/>
    </source>
</evidence>
<evidence type="ECO:0000256" key="2">
    <source>
        <dbReference type="ARBA" id="ARBA00023040"/>
    </source>
</evidence>
<evidence type="ECO:0000256" key="3">
    <source>
        <dbReference type="ARBA" id="ARBA00023170"/>
    </source>
</evidence>
<reference evidence="6 7" key="1">
    <citation type="journal article" date="2019" name="Sci. Rep.">
        <title>Comparative genomics of chytrid fungi reveal insights into the obligate biotrophic and pathogenic lifestyle of Synchytrium endobioticum.</title>
        <authorList>
            <person name="van de Vossenberg B.T.L.H."/>
            <person name="Warris S."/>
            <person name="Nguyen H.D.T."/>
            <person name="van Gent-Pelzer M.P.E."/>
            <person name="Joly D.L."/>
            <person name="van de Geest H.C."/>
            <person name="Bonants P.J.M."/>
            <person name="Smith D.S."/>
            <person name="Levesque C.A."/>
            <person name="van der Lee T.A.J."/>
        </authorList>
    </citation>
    <scope>NUCLEOTIDE SEQUENCE [LARGE SCALE GENOMIC DNA]</scope>
    <source>
        <strain evidence="6 7">CBS 675.73</strain>
    </source>
</reference>
<feature type="transmembrane region" description="Helical" evidence="5">
    <location>
        <begin position="340"/>
        <end position="363"/>
    </location>
</feature>
<keyword evidence="5" id="KW-0472">Membrane</keyword>
<evidence type="ECO:0000256" key="1">
    <source>
        <dbReference type="ARBA" id="ARBA00004141"/>
    </source>
</evidence>
<dbReference type="Gene3D" id="1.20.1070.10">
    <property type="entry name" value="Rhodopsin 7-helix transmembrane proteins"/>
    <property type="match status" value="2"/>
</dbReference>
<comment type="subcellular location">
    <subcellularLocation>
        <location evidence="1">Membrane</location>
        <topology evidence="1">Multi-pass membrane protein</topology>
    </subcellularLocation>
</comment>
<feature type="transmembrane region" description="Helical" evidence="5">
    <location>
        <begin position="12"/>
        <end position="40"/>
    </location>
</feature>